<name>R4X5G8_9BURK</name>
<evidence type="ECO:0000313" key="9">
    <source>
        <dbReference type="EMBL" id="BAN28207.1"/>
    </source>
</evidence>
<feature type="compositionally biased region" description="Basic and acidic residues" evidence="6">
    <location>
        <begin position="1"/>
        <end position="21"/>
    </location>
</feature>
<dbReference type="PATRIC" id="fig|758793.3.peg.6398"/>
<feature type="domain" description="PAC" evidence="8">
    <location>
        <begin position="567"/>
        <end position="618"/>
    </location>
</feature>
<proteinExistence type="predicted"/>
<dbReference type="Proteomes" id="UP000013966">
    <property type="component" value="Plasmid p2"/>
</dbReference>
<reference evidence="9 10" key="1">
    <citation type="journal article" date="2013" name="Genome Announc.">
        <title>Complete Genome Sequence of Burkholderia sp. Strain RPE64, Bacterial Symbiont of the Bean Bug Riptortus pedestris.</title>
        <authorList>
            <person name="Shibata T.F."/>
            <person name="Maeda T."/>
            <person name="Nikoh N."/>
            <person name="Yamaguchi K."/>
            <person name="Oshima K."/>
            <person name="Hattori M."/>
            <person name="Nishiyama T."/>
            <person name="Hasebe M."/>
            <person name="Fukatsu T."/>
            <person name="Kikuchi Y."/>
            <person name="Shigenobu S."/>
        </authorList>
    </citation>
    <scope>NUCLEOTIDE SEQUENCE [LARGE SCALE GENOMIC DNA]</scope>
    <source>
        <plasmid evidence="9 10">p2</plasmid>
    </source>
</reference>
<keyword evidence="4" id="KW-0808">Transferase</keyword>
<dbReference type="PRINTS" id="PR00344">
    <property type="entry name" value="BCTRLSENSOR"/>
</dbReference>
<dbReference type="NCBIfam" id="TIGR00229">
    <property type="entry name" value="sensory_box"/>
    <property type="match status" value="2"/>
</dbReference>
<feature type="region of interest" description="Disordered" evidence="6">
    <location>
        <begin position="848"/>
        <end position="874"/>
    </location>
</feature>
<dbReference type="Pfam" id="PF08447">
    <property type="entry name" value="PAS_3"/>
    <property type="match status" value="3"/>
</dbReference>
<dbReference type="Pfam" id="PF02518">
    <property type="entry name" value="HATPase_c"/>
    <property type="match status" value="1"/>
</dbReference>
<dbReference type="InterPro" id="IPR004358">
    <property type="entry name" value="Sig_transdc_His_kin-like_C"/>
</dbReference>
<dbReference type="PANTHER" id="PTHR43304:SF1">
    <property type="entry name" value="PAC DOMAIN-CONTAINING PROTEIN"/>
    <property type="match status" value="1"/>
</dbReference>
<dbReference type="PANTHER" id="PTHR43304">
    <property type="entry name" value="PHYTOCHROME-LIKE PROTEIN CPH1"/>
    <property type="match status" value="1"/>
</dbReference>
<dbReference type="RefSeq" id="WP_016355556.1">
    <property type="nucleotide sequence ID" value="NC_021295.1"/>
</dbReference>
<keyword evidence="10" id="KW-1185">Reference proteome</keyword>
<dbReference type="FunFam" id="3.30.450.20:FF:000099">
    <property type="entry name" value="Sensory box sensor histidine kinase"/>
    <property type="match status" value="2"/>
</dbReference>
<dbReference type="InterPro" id="IPR035965">
    <property type="entry name" value="PAS-like_dom_sf"/>
</dbReference>
<accession>R4X5G8</accession>
<evidence type="ECO:0000256" key="1">
    <source>
        <dbReference type="ARBA" id="ARBA00000085"/>
    </source>
</evidence>
<evidence type="ECO:0000256" key="6">
    <source>
        <dbReference type="SAM" id="MobiDB-lite"/>
    </source>
</evidence>
<feature type="domain" description="PAC" evidence="8">
    <location>
        <begin position="440"/>
        <end position="492"/>
    </location>
</feature>
<dbReference type="InterPro" id="IPR003594">
    <property type="entry name" value="HATPase_dom"/>
</dbReference>
<dbReference type="AlphaFoldDB" id="R4X5G8"/>
<dbReference type="SMART" id="SM00387">
    <property type="entry name" value="HATPase_c"/>
    <property type="match status" value="1"/>
</dbReference>
<evidence type="ECO:0000256" key="2">
    <source>
        <dbReference type="ARBA" id="ARBA00012438"/>
    </source>
</evidence>
<dbReference type="PROSITE" id="PS50113">
    <property type="entry name" value="PAC"/>
    <property type="match status" value="3"/>
</dbReference>
<dbReference type="EC" id="2.7.13.3" evidence="2"/>
<evidence type="ECO:0000256" key="4">
    <source>
        <dbReference type="ARBA" id="ARBA00022679"/>
    </source>
</evidence>
<sequence>MQSVETRRPETAFTLRDEPRLGGESSGEPRLNPDVRSADRLDQLAEMLLPSSPHPGGDMADALRTLFRCLIEAFKVDLVALRVENASGGRFIEIVEHGTEGDRVAATGERQSFVDFLETEDASAYPARNPRGEVISRIFQAKLNIGAMRGVFVVDAGSQHARDATEVLAFRLTARKIEKDIRDELSHRSARVSFARAVARGGTSSVALAAKEGLLVDQFHGRRNMAPVPARNRYVKGRGDQRLRQMFDLVPIMAWSSFPDGTCEFLNRFHSEYTGMSAAQSRQWGWQKAMHPHDLAHRMEKWRESLHSGQPSEAEVRIRRHDGIYRWFLLRIEPFHDASGEIVRWYGAGTDIEDRKRAEENWAASEKRLSLIVNTIPMLIWSCRTTGDADFFNDQWYKYTELTPAQSGGWGWMSALHHDDLQRVTQHWRTVLSMAEQDDVGTEVRFRGKDGDYRWFWLRASAMRDEVGVIKRWYLTSINIHDRKLAEECVRRSEALLAEAQRLTGLGIFSWHAGSNSVTLCDQLYSIFGFEPGTRVDRSMIEGRVHPDDKPFVFDGISQKKRGGKNFEEKLRILMPDGSTKYLHYCIYDTTGPTGKIEYIGTVQDVTEQHLATEALTQARVELAQAVRASSLGVLTASIAHEVNQPLAGILTNANTCLRMLSSVPPNVDGAVETARRTIRDGKRAAAVICRLRELFSHKEINASWWDLRSATHEVIELIQSEVRKNRILVRELHDRQIPLVKGDRIQLQQVLMNLVRNAIDAIKMADGSGPRIVIVESLYKEGRAHLTVQDSGVGFEAGAIDKLFDPFYSTKEDGMGIGLSVSRWIVRAHGGDLWASSNERRGATFGFSIPCQSSSSNENEASEVEPERPKPIL</sequence>
<dbReference type="KEGG" id="buo:BRPE64_ECDS00490"/>
<dbReference type="InterPro" id="IPR013655">
    <property type="entry name" value="PAS_fold_3"/>
</dbReference>
<feature type="domain" description="PAC" evidence="8">
    <location>
        <begin position="312"/>
        <end position="364"/>
    </location>
</feature>
<dbReference type="InterPro" id="IPR003661">
    <property type="entry name" value="HisK_dim/P_dom"/>
</dbReference>
<dbReference type="InterPro" id="IPR036097">
    <property type="entry name" value="HisK_dim/P_sf"/>
</dbReference>
<protein>
    <recommendedName>
        <fullName evidence="2">histidine kinase</fullName>
        <ecNumber evidence="2">2.7.13.3</ecNumber>
    </recommendedName>
</protein>
<dbReference type="SUPFAM" id="SSF47384">
    <property type="entry name" value="Homodimeric domain of signal transducing histidine kinase"/>
    <property type="match status" value="1"/>
</dbReference>
<dbReference type="EMBL" id="AP013062">
    <property type="protein sequence ID" value="BAN28207.1"/>
    <property type="molecule type" value="Genomic_DNA"/>
</dbReference>
<evidence type="ECO:0000259" key="8">
    <source>
        <dbReference type="PROSITE" id="PS50113"/>
    </source>
</evidence>
<feature type="domain" description="Histidine kinase" evidence="7">
    <location>
        <begin position="638"/>
        <end position="854"/>
    </location>
</feature>
<dbReference type="InterPro" id="IPR052162">
    <property type="entry name" value="Sensor_kinase/Photoreceptor"/>
</dbReference>
<keyword evidence="3" id="KW-0597">Phosphoprotein</keyword>
<dbReference type="Gene3D" id="3.30.450.20">
    <property type="entry name" value="PAS domain"/>
    <property type="match status" value="3"/>
</dbReference>
<evidence type="ECO:0000313" key="10">
    <source>
        <dbReference type="Proteomes" id="UP000013966"/>
    </source>
</evidence>
<dbReference type="PROSITE" id="PS50109">
    <property type="entry name" value="HIS_KIN"/>
    <property type="match status" value="1"/>
</dbReference>
<dbReference type="CDD" id="cd00130">
    <property type="entry name" value="PAS"/>
    <property type="match status" value="3"/>
</dbReference>
<dbReference type="SMART" id="SM00086">
    <property type="entry name" value="PAC"/>
    <property type="match status" value="3"/>
</dbReference>
<evidence type="ECO:0000256" key="3">
    <source>
        <dbReference type="ARBA" id="ARBA00022553"/>
    </source>
</evidence>
<dbReference type="InterPro" id="IPR000700">
    <property type="entry name" value="PAS-assoc_C"/>
</dbReference>
<evidence type="ECO:0000256" key="5">
    <source>
        <dbReference type="ARBA" id="ARBA00022777"/>
    </source>
</evidence>
<dbReference type="OrthoDB" id="8872837at2"/>
<dbReference type="InterPro" id="IPR001610">
    <property type="entry name" value="PAC"/>
</dbReference>
<dbReference type="Gene3D" id="3.30.565.10">
    <property type="entry name" value="Histidine kinase-like ATPase, C-terminal domain"/>
    <property type="match status" value="1"/>
</dbReference>
<keyword evidence="5 9" id="KW-0418">Kinase</keyword>
<dbReference type="InterPro" id="IPR005467">
    <property type="entry name" value="His_kinase_dom"/>
</dbReference>
<reference evidence="9 10" key="2">
    <citation type="journal article" date="2018" name="Int. J. Syst. Evol. Microbiol.">
        <title>Burkholderia insecticola sp. nov., a gut symbiotic bacterium of the bean bug Riptortus pedestris.</title>
        <authorList>
            <person name="Takeshita K."/>
            <person name="Tamaki H."/>
            <person name="Ohbayashi T."/>
            <person name="Meng X.-Y."/>
            <person name="Sone T."/>
            <person name="Mitani Y."/>
            <person name="Peeters C."/>
            <person name="Kikuchi Y."/>
            <person name="Vandamme P."/>
        </authorList>
    </citation>
    <scope>NUCLEOTIDE SEQUENCE [LARGE SCALE GENOMIC DNA]</scope>
    <source>
        <strain evidence="9">RPE64</strain>
        <plasmid evidence="9 10">p2</plasmid>
    </source>
</reference>
<geneLocation type="plasmid" evidence="9 10">
    <name>p2</name>
</geneLocation>
<dbReference type="SMART" id="SM00091">
    <property type="entry name" value="PAS"/>
    <property type="match status" value="3"/>
</dbReference>
<dbReference type="InterPro" id="IPR000014">
    <property type="entry name" value="PAS"/>
</dbReference>
<dbReference type="InterPro" id="IPR036890">
    <property type="entry name" value="HATPase_C_sf"/>
</dbReference>
<dbReference type="SUPFAM" id="SSF55785">
    <property type="entry name" value="PYP-like sensor domain (PAS domain)"/>
    <property type="match status" value="3"/>
</dbReference>
<dbReference type="HOGENOM" id="CLU_000445_114_39_4"/>
<dbReference type="GO" id="GO:0000155">
    <property type="term" value="F:phosphorelay sensor kinase activity"/>
    <property type="evidence" value="ECO:0007669"/>
    <property type="project" value="InterPro"/>
</dbReference>
<organism evidence="9 10">
    <name type="scientific">Caballeronia insecticola</name>
    <dbReference type="NCBI Taxonomy" id="758793"/>
    <lineage>
        <taxon>Bacteria</taxon>
        <taxon>Pseudomonadati</taxon>
        <taxon>Pseudomonadota</taxon>
        <taxon>Betaproteobacteria</taxon>
        <taxon>Burkholderiales</taxon>
        <taxon>Burkholderiaceae</taxon>
        <taxon>Caballeronia</taxon>
    </lineage>
</organism>
<comment type="catalytic activity">
    <reaction evidence="1">
        <text>ATP + protein L-histidine = ADP + protein N-phospho-L-histidine.</text>
        <dbReference type="EC" id="2.7.13.3"/>
    </reaction>
</comment>
<dbReference type="CDD" id="cd00082">
    <property type="entry name" value="HisKA"/>
    <property type="match status" value="1"/>
</dbReference>
<keyword evidence="9" id="KW-0614">Plasmid</keyword>
<dbReference type="Gene3D" id="1.10.287.130">
    <property type="match status" value="1"/>
</dbReference>
<evidence type="ECO:0000259" key="7">
    <source>
        <dbReference type="PROSITE" id="PS50109"/>
    </source>
</evidence>
<dbReference type="SUPFAM" id="SSF55874">
    <property type="entry name" value="ATPase domain of HSP90 chaperone/DNA topoisomerase II/histidine kinase"/>
    <property type="match status" value="1"/>
</dbReference>
<feature type="region of interest" description="Disordered" evidence="6">
    <location>
        <begin position="1"/>
        <end position="34"/>
    </location>
</feature>
<gene>
    <name evidence="9" type="ORF">BRPE64_ECDS00490</name>
</gene>